<reference evidence="1 2" key="1">
    <citation type="submission" date="2024-10" db="EMBL/GenBank/DDBJ databases">
        <title>The Natural Products Discovery Center: Release of the First 8490 Sequenced Strains for Exploring Actinobacteria Biosynthetic Diversity.</title>
        <authorList>
            <person name="Kalkreuter E."/>
            <person name="Kautsar S.A."/>
            <person name="Yang D."/>
            <person name="Bader C.D."/>
            <person name="Teijaro C.N."/>
            <person name="Fluegel L."/>
            <person name="Davis C.M."/>
            <person name="Simpson J.R."/>
            <person name="Lauterbach L."/>
            <person name="Steele A.D."/>
            <person name="Gui C."/>
            <person name="Meng S."/>
            <person name="Li G."/>
            <person name="Viehrig K."/>
            <person name="Ye F."/>
            <person name="Su P."/>
            <person name="Kiefer A.F."/>
            <person name="Nichols A."/>
            <person name="Cepeda A.J."/>
            <person name="Yan W."/>
            <person name="Fan B."/>
            <person name="Jiang Y."/>
            <person name="Adhikari A."/>
            <person name="Zheng C.-J."/>
            <person name="Schuster L."/>
            <person name="Cowan T.M."/>
            <person name="Smanski M.J."/>
            <person name="Chevrette M.G."/>
            <person name="De Carvalho L.P.S."/>
            <person name="Shen B."/>
        </authorList>
    </citation>
    <scope>NUCLEOTIDE SEQUENCE [LARGE SCALE GENOMIC DNA]</scope>
    <source>
        <strain evidence="1 2">NPDC019377</strain>
    </source>
</reference>
<dbReference type="RefSeq" id="WP_397060980.1">
    <property type="nucleotide sequence ID" value="NZ_JBIRYL010000001.1"/>
</dbReference>
<keyword evidence="2" id="KW-1185">Reference proteome</keyword>
<protein>
    <submittedName>
        <fullName evidence="1">Uncharacterized protein</fullName>
    </submittedName>
</protein>
<accession>A0ABW7VTD5</accession>
<gene>
    <name evidence="1" type="ORF">ACH49Z_08330</name>
</gene>
<comment type="caution">
    <text evidence="1">The sequence shown here is derived from an EMBL/GenBank/DDBJ whole genome shotgun (WGS) entry which is preliminary data.</text>
</comment>
<evidence type="ECO:0000313" key="1">
    <source>
        <dbReference type="EMBL" id="MFI2229844.1"/>
    </source>
</evidence>
<proteinExistence type="predicted"/>
<organism evidence="1 2">
    <name type="scientific">Nocardia testacea</name>
    <dbReference type="NCBI Taxonomy" id="248551"/>
    <lineage>
        <taxon>Bacteria</taxon>
        <taxon>Bacillati</taxon>
        <taxon>Actinomycetota</taxon>
        <taxon>Actinomycetes</taxon>
        <taxon>Mycobacteriales</taxon>
        <taxon>Nocardiaceae</taxon>
        <taxon>Nocardia</taxon>
    </lineage>
</organism>
<name>A0ABW7VTD5_9NOCA</name>
<dbReference type="EMBL" id="JBIRYL010000001">
    <property type="protein sequence ID" value="MFI2229844.1"/>
    <property type="molecule type" value="Genomic_DNA"/>
</dbReference>
<evidence type="ECO:0000313" key="2">
    <source>
        <dbReference type="Proteomes" id="UP001611494"/>
    </source>
</evidence>
<sequence>MRELASGITLVHIDSPAIVRDARTIALPIHSWLSAGFWELFGLPRADRALAGLSFGTEDAPRTYLARRGDDPTTWKPVPLRVDVPVTIGPGPAVLEISGPMNRGRRRLVERTTLVIALATPLDGRADAVVPEQMWEDDRWHTTILVPDAHPAASTPVRHGEGR</sequence>
<dbReference type="Proteomes" id="UP001611494">
    <property type="component" value="Unassembled WGS sequence"/>
</dbReference>